<dbReference type="Gene3D" id="1.10.260.40">
    <property type="entry name" value="lambda repressor-like DNA-binding domains"/>
    <property type="match status" value="1"/>
</dbReference>
<dbReference type="PANTHER" id="PTHR46797">
    <property type="entry name" value="HTH-TYPE TRANSCRIPTIONAL REGULATOR"/>
    <property type="match status" value="1"/>
</dbReference>
<protein>
    <recommendedName>
        <fullName evidence="2">HTH cro/C1-type domain-containing protein</fullName>
    </recommendedName>
</protein>
<dbReference type="InterPro" id="IPR010982">
    <property type="entry name" value="Lambda_DNA-bd_dom_sf"/>
</dbReference>
<dbReference type="SUPFAM" id="SSF47413">
    <property type="entry name" value="lambda repressor-like DNA-binding domains"/>
    <property type="match status" value="1"/>
</dbReference>
<dbReference type="RefSeq" id="WP_116556555.1">
    <property type="nucleotide sequence ID" value="NZ_QDKM01000001.1"/>
</dbReference>
<dbReference type="PROSITE" id="PS50943">
    <property type="entry name" value="HTH_CROC1"/>
    <property type="match status" value="1"/>
</dbReference>
<feature type="domain" description="HTH cro/C1-type" evidence="2">
    <location>
        <begin position="8"/>
        <end position="62"/>
    </location>
</feature>
<dbReference type="GO" id="GO:0005829">
    <property type="term" value="C:cytosol"/>
    <property type="evidence" value="ECO:0007669"/>
    <property type="project" value="TreeGrafter"/>
</dbReference>
<gene>
    <name evidence="3" type="ORF">DDE20_00860</name>
</gene>
<dbReference type="Pfam" id="PF01381">
    <property type="entry name" value="HTH_3"/>
    <property type="match status" value="1"/>
</dbReference>
<evidence type="ECO:0000256" key="1">
    <source>
        <dbReference type="ARBA" id="ARBA00023125"/>
    </source>
</evidence>
<name>A0A2T8HXJ7_9RHOB</name>
<evidence type="ECO:0000313" key="3">
    <source>
        <dbReference type="EMBL" id="PVH30151.1"/>
    </source>
</evidence>
<proteinExistence type="predicted"/>
<dbReference type="AlphaFoldDB" id="A0A2T8HXJ7"/>
<dbReference type="CDD" id="cd00093">
    <property type="entry name" value="HTH_XRE"/>
    <property type="match status" value="1"/>
</dbReference>
<dbReference type="OrthoDB" id="407979at2"/>
<evidence type="ECO:0000259" key="2">
    <source>
        <dbReference type="PROSITE" id="PS50943"/>
    </source>
</evidence>
<dbReference type="GO" id="GO:0003677">
    <property type="term" value="F:DNA binding"/>
    <property type="evidence" value="ECO:0007669"/>
    <property type="project" value="UniProtKB-KW"/>
</dbReference>
<dbReference type="GO" id="GO:0003700">
    <property type="term" value="F:DNA-binding transcription factor activity"/>
    <property type="evidence" value="ECO:0007669"/>
    <property type="project" value="TreeGrafter"/>
</dbReference>
<organism evidence="3 4">
    <name type="scientific">Pararhodobacter oceanensis</name>
    <dbReference type="NCBI Taxonomy" id="2172121"/>
    <lineage>
        <taxon>Bacteria</taxon>
        <taxon>Pseudomonadati</taxon>
        <taxon>Pseudomonadota</taxon>
        <taxon>Alphaproteobacteria</taxon>
        <taxon>Rhodobacterales</taxon>
        <taxon>Paracoccaceae</taxon>
        <taxon>Pararhodobacter</taxon>
    </lineage>
</organism>
<dbReference type="InterPro" id="IPR050807">
    <property type="entry name" value="TransReg_Diox_bact_type"/>
</dbReference>
<accession>A0A2T8HXJ7</accession>
<sequence>MSQLTNHIKQLREFRGLSQAELARRLGTTSSTVSRLEAGERRLSQSYISSISQALGVEPAEIIGASANSGAKAGASAGAAGDHRLIPVVGAVSDTAWAIPATAATPPRIPVLPSPQVARLSHSGYKVLDGAGLALTGAGGYVIAVPFGAMRKTPLEGDWIVLRSREGRMERHALVTGHTDAAGAYAMIDGARLDLGPIHEPVGLVVAIYREL</sequence>
<dbReference type="Proteomes" id="UP000245911">
    <property type="component" value="Unassembled WGS sequence"/>
</dbReference>
<comment type="caution">
    <text evidence="3">The sequence shown here is derived from an EMBL/GenBank/DDBJ whole genome shotgun (WGS) entry which is preliminary data.</text>
</comment>
<dbReference type="EMBL" id="QDKM01000001">
    <property type="protein sequence ID" value="PVH30151.1"/>
    <property type="molecule type" value="Genomic_DNA"/>
</dbReference>
<keyword evidence="4" id="KW-1185">Reference proteome</keyword>
<dbReference type="PANTHER" id="PTHR46797:SF1">
    <property type="entry name" value="METHYLPHOSPHONATE SYNTHASE"/>
    <property type="match status" value="1"/>
</dbReference>
<dbReference type="SMART" id="SM00530">
    <property type="entry name" value="HTH_XRE"/>
    <property type="match status" value="1"/>
</dbReference>
<reference evidence="3 4" key="1">
    <citation type="submission" date="2018-04" db="EMBL/GenBank/DDBJ databases">
        <title>Pararhodobacter oceanense sp. nov., isolated from marine intertidal sediment.</title>
        <authorList>
            <person name="Wang X.-L."/>
            <person name="Du Z.-J."/>
        </authorList>
    </citation>
    <scope>NUCLEOTIDE SEQUENCE [LARGE SCALE GENOMIC DNA]</scope>
    <source>
        <strain evidence="3 4">AM505</strain>
    </source>
</reference>
<keyword evidence="1" id="KW-0238">DNA-binding</keyword>
<evidence type="ECO:0000313" key="4">
    <source>
        <dbReference type="Proteomes" id="UP000245911"/>
    </source>
</evidence>
<dbReference type="InterPro" id="IPR001387">
    <property type="entry name" value="Cro/C1-type_HTH"/>
</dbReference>